<evidence type="ECO:0000313" key="3">
    <source>
        <dbReference type="Proteomes" id="UP000266673"/>
    </source>
</evidence>
<evidence type="ECO:0000313" key="2">
    <source>
        <dbReference type="EMBL" id="RIB12446.1"/>
    </source>
</evidence>
<dbReference type="AlphaFoldDB" id="A0A397UZ01"/>
<accession>A0A397UZ01</accession>
<proteinExistence type="predicted"/>
<feature type="compositionally biased region" description="Basic residues" evidence="1">
    <location>
        <begin position="32"/>
        <end position="54"/>
    </location>
</feature>
<gene>
    <name evidence="2" type="ORF">C2G38_2200666</name>
</gene>
<feature type="compositionally biased region" description="Basic and acidic residues" evidence="1">
    <location>
        <begin position="57"/>
        <end position="71"/>
    </location>
</feature>
<organism evidence="2 3">
    <name type="scientific">Gigaspora rosea</name>
    <dbReference type="NCBI Taxonomy" id="44941"/>
    <lineage>
        <taxon>Eukaryota</taxon>
        <taxon>Fungi</taxon>
        <taxon>Fungi incertae sedis</taxon>
        <taxon>Mucoromycota</taxon>
        <taxon>Glomeromycotina</taxon>
        <taxon>Glomeromycetes</taxon>
        <taxon>Diversisporales</taxon>
        <taxon>Gigasporaceae</taxon>
        <taxon>Gigaspora</taxon>
    </lineage>
</organism>
<name>A0A397UZ01_9GLOM</name>
<evidence type="ECO:0000256" key="1">
    <source>
        <dbReference type="SAM" id="MobiDB-lite"/>
    </source>
</evidence>
<feature type="region of interest" description="Disordered" evidence="1">
    <location>
        <begin position="30"/>
        <end position="71"/>
    </location>
</feature>
<protein>
    <submittedName>
        <fullName evidence="2">Uncharacterized protein</fullName>
    </submittedName>
</protein>
<dbReference type="EMBL" id="QKWP01001024">
    <property type="protein sequence ID" value="RIB12446.1"/>
    <property type="molecule type" value="Genomic_DNA"/>
</dbReference>
<keyword evidence="3" id="KW-1185">Reference proteome</keyword>
<dbReference type="Proteomes" id="UP000266673">
    <property type="component" value="Unassembled WGS sequence"/>
</dbReference>
<comment type="caution">
    <text evidence="2">The sequence shown here is derived from an EMBL/GenBank/DDBJ whole genome shotgun (WGS) entry which is preliminary data.</text>
</comment>
<sequence>MVHNYRTTRSQRRNGSNALFSVIDTLQGENRRSKKIMKKDFRVRRRNRRKKKSCSRGGDRKLAVRRKIIQD</sequence>
<reference evidence="2 3" key="1">
    <citation type="submission" date="2018-06" db="EMBL/GenBank/DDBJ databases">
        <title>Comparative genomics reveals the genomic features of Rhizophagus irregularis, R. cerebriforme, R. diaphanum and Gigaspora rosea, and their symbiotic lifestyle signature.</title>
        <authorList>
            <person name="Morin E."/>
            <person name="San Clemente H."/>
            <person name="Chen E.C.H."/>
            <person name="De La Providencia I."/>
            <person name="Hainaut M."/>
            <person name="Kuo A."/>
            <person name="Kohler A."/>
            <person name="Murat C."/>
            <person name="Tang N."/>
            <person name="Roy S."/>
            <person name="Loubradou J."/>
            <person name="Henrissat B."/>
            <person name="Grigoriev I.V."/>
            <person name="Corradi N."/>
            <person name="Roux C."/>
            <person name="Martin F.M."/>
        </authorList>
    </citation>
    <scope>NUCLEOTIDE SEQUENCE [LARGE SCALE GENOMIC DNA]</scope>
    <source>
        <strain evidence="2 3">DAOM 194757</strain>
    </source>
</reference>